<dbReference type="Pfam" id="PF06784">
    <property type="entry name" value="UPF0240"/>
    <property type="match status" value="1"/>
</dbReference>
<protein>
    <submittedName>
        <fullName evidence="3">Uncharacterized protein</fullName>
    </submittedName>
</protein>
<sequence length="266" mass="32007">MKKIWKSVVRSVKNHNYQQKAIKYAEDIEKSGTVHRAPRYPTEQKHFQKVQANEKITQEIKKRNDVLIDNMNKITVTSSEPESRWTPTKELRSKDTEWILRTQCDKEFALKLDDERRDALLPQILESLEKHPAMRRIDNETFNKVWQYFRPFERKEQQYVVRRKDIDELRDIMLGFHKEPEMPSFESLKRQWEQRLETKSHASLEGGLDEEKNEKLKRLEKMKELKEQEDARLLKELKKFDLTNEDKEPSEAITNNAEKQLLERAK</sequence>
<dbReference type="OMA" id="MRRIDNE"/>
<gene>
    <name evidence="3" type="ORF">NLS_LOCUS8435</name>
</gene>
<proteinExistence type="predicted"/>
<feature type="region of interest" description="Disordered" evidence="2">
    <location>
        <begin position="244"/>
        <end position="266"/>
    </location>
</feature>
<name>A0A3P6TX93_LITSI</name>
<evidence type="ECO:0000313" key="4">
    <source>
        <dbReference type="Proteomes" id="UP000277928"/>
    </source>
</evidence>
<keyword evidence="1" id="KW-0175">Coiled coil</keyword>
<reference evidence="3 4" key="1">
    <citation type="submission" date="2018-08" db="EMBL/GenBank/DDBJ databases">
        <authorList>
            <person name="Laetsch R D."/>
            <person name="Stevens L."/>
            <person name="Kumar S."/>
            <person name="Blaxter L. M."/>
        </authorList>
    </citation>
    <scope>NUCLEOTIDE SEQUENCE [LARGE SCALE GENOMIC DNA]</scope>
</reference>
<organism evidence="3 4">
    <name type="scientific">Litomosoides sigmodontis</name>
    <name type="common">Filarial nematode worm</name>
    <dbReference type="NCBI Taxonomy" id="42156"/>
    <lineage>
        <taxon>Eukaryota</taxon>
        <taxon>Metazoa</taxon>
        <taxon>Ecdysozoa</taxon>
        <taxon>Nematoda</taxon>
        <taxon>Chromadorea</taxon>
        <taxon>Rhabditida</taxon>
        <taxon>Spirurina</taxon>
        <taxon>Spiruromorpha</taxon>
        <taxon>Filarioidea</taxon>
        <taxon>Onchocercidae</taxon>
        <taxon>Litomosoides</taxon>
    </lineage>
</organism>
<dbReference type="STRING" id="42156.A0A3P6TX93"/>
<dbReference type="GO" id="GO:0032981">
    <property type="term" value="P:mitochondrial respiratory chain complex I assembly"/>
    <property type="evidence" value="ECO:0007669"/>
    <property type="project" value="InterPro"/>
</dbReference>
<keyword evidence="4" id="KW-1185">Reference proteome</keyword>
<dbReference type="EMBL" id="UYRX01001064">
    <property type="protein sequence ID" value="VDK87979.1"/>
    <property type="molecule type" value="Genomic_DNA"/>
</dbReference>
<feature type="coiled-coil region" evidence="1">
    <location>
        <begin position="208"/>
        <end position="236"/>
    </location>
</feature>
<dbReference type="Proteomes" id="UP000277928">
    <property type="component" value="Unassembled WGS sequence"/>
</dbReference>
<dbReference type="GO" id="GO:0005739">
    <property type="term" value="C:mitochondrion"/>
    <property type="evidence" value="ECO:0007669"/>
    <property type="project" value="TreeGrafter"/>
</dbReference>
<evidence type="ECO:0000313" key="3">
    <source>
        <dbReference type="EMBL" id="VDK87979.1"/>
    </source>
</evidence>
<dbReference type="OrthoDB" id="5862942at2759"/>
<accession>A0A3P6TX93</accession>
<evidence type="ECO:0000256" key="1">
    <source>
        <dbReference type="SAM" id="Coils"/>
    </source>
</evidence>
<dbReference type="AlphaFoldDB" id="A0A3P6TX93"/>
<dbReference type="InterPro" id="IPR009622">
    <property type="entry name" value="NDUFAF4"/>
</dbReference>
<dbReference type="PANTHER" id="PTHR13338">
    <property type="entry name" value="UPF0240 PROTEIN"/>
    <property type="match status" value="1"/>
</dbReference>
<evidence type="ECO:0000256" key="2">
    <source>
        <dbReference type="SAM" id="MobiDB-lite"/>
    </source>
</evidence>
<dbReference type="PANTHER" id="PTHR13338:SF4">
    <property type="entry name" value="NADH DEHYDROGENASE [UBIQUINONE] 1 ALPHA SUBCOMPLEX ASSEMBLY FACTOR 4"/>
    <property type="match status" value="1"/>
</dbReference>